<feature type="transmembrane region" description="Helical" evidence="1">
    <location>
        <begin position="51"/>
        <end position="70"/>
    </location>
</feature>
<keyword evidence="3" id="KW-0808">Transferase</keyword>
<dbReference type="Proteomes" id="UP000222788">
    <property type="component" value="Unassembled WGS sequence"/>
</dbReference>
<name>A0A2C5WXK6_9PEZI</name>
<dbReference type="GO" id="GO:0016740">
    <property type="term" value="F:transferase activity"/>
    <property type="evidence" value="ECO:0007669"/>
    <property type="project" value="UniProtKB-KW"/>
</dbReference>
<protein>
    <submittedName>
        <fullName evidence="3">Beta-1,2-xylosyltransferase 1</fullName>
    </submittedName>
</protein>
<proteinExistence type="predicted"/>
<evidence type="ECO:0000256" key="1">
    <source>
        <dbReference type="SAM" id="Phobius"/>
    </source>
</evidence>
<evidence type="ECO:0000313" key="3">
    <source>
        <dbReference type="EMBL" id="PHH50616.1"/>
    </source>
</evidence>
<feature type="domain" description="Glycosyl transferase CAP10" evidence="2">
    <location>
        <begin position="341"/>
        <end position="632"/>
    </location>
</feature>
<keyword evidence="1" id="KW-0472">Membrane</keyword>
<dbReference type="Pfam" id="PF05686">
    <property type="entry name" value="Glyco_transf_90"/>
    <property type="match status" value="1"/>
</dbReference>
<evidence type="ECO:0000259" key="2">
    <source>
        <dbReference type="SMART" id="SM00672"/>
    </source>
</evidence>
<keyword evidence="4" id="KW-1185">Reference proteome</keyword>
<reference evidence="3 4" key="1">
    <citation type="journal article" date="2013" name="Fungal Biol.">
        <title>Analysis of microsatellite markers in the genome of the plant pathogen Ceratocystis fimbriata.</title>
        <authorList>
            <person name="Simpson M.C."/>
            <person name="Wilken P.M."/>
            <person name="Coetzee M.P."/>
            <person name="Wingfield M.J."/>
            <person name="Wingfield B.D."/>
        </authorList>
    </citation>
    <scope>NUCLEOTIDE SEQUENCE [LARGE SCALE GENOMIC DNA]</scope>
    <source>
        <strain evidence="3 4">CBS 114723</strain>
    </source>
</reference>
<dbReference type="InterPro" id="IPR051091">
    <property type="entry name" value="O-Glucosyltr/Glycosyltrsf_90"/>
</dbReference>
<dbReference type="PANTHER" id="PTHR12203">
    <property type="entry name" value="KDEL LYS-ASP-GLU-LEU CONTAINING - RELATED"/>
    <property type="match status" value="1"/>
</dbReference>
<keyword evidence="1" id="KW-0812">Transmembrane</keyword>
<accession>A0A2C5WXK6</accession>
<dbReference type="SMART" id="SM00672">
    <property type="entry name" value="CAP10"/>
    <property type="match status" value="1"/>
</dbReference>
<keyword evidence="1" id="KW-1133">Transmembrane helix</keyword>
<dbReference type="OrthoDB" id="541052at2759"/>
<reference evidence="3 4" key="2">
    <citation type="journal article" date="2013" name="IMA Fungus">
        <title>IMA Genome-F 1: Ceratocystis fimbriata: Draft nuclear genome sequence for the plant pathogen, Ceratocystis fimbriata.</title>
        <authorList>
            <person name="Wilken P.M."/>
            <person name="Steenkamp E.T."/>
            <person name="Wingfield M.J."/>
            <person name="de Beer Z.W."/>
            <person name="Wingfield B.D."/>
        </authorList>
    </citation>
    <scope>NUCLEOTIDE SEQUENCE [LARGE SCALE GENOMIC DNA]</scope>
    <source>
        <strain evidence="3 4">CBS 114723</strain>
    </source>
</reference>
<sequence>MTIDSRMQDSDKPIDGLLSSHESTKAVITGGLYAPTRLSLFRGVWSQRRKLVVVSLLLAVLCLYSLDYPVSQTAPSYNPDGTLSSVEADEDEALQSLFHPPDPKMHPAMHLVNQAESSFQQTTARQSQTLEEAVATYRRRYGIPPPPHFDTWFNFASESGFQLIDEFDTIHHNLRPFWGLKPATIRKRTVEALGYSNDLLAVSIRNGEVTYATGSREWQTNATVKMISKFVKYLPDMDLAFNINDEPKIHVQHDDMTRLLEAADVRIAKASQAIDLGRTFSQRPEDMGAGRGFLAHKTTRFNEMPRQRSWSIARMSCSPNSPARSLEEDAQDDLNEACYTDMCFVANMTAFSDVCRSPSLATSYGFFVCPNAFAFSNDLIPIFSQSKYSTTADILYPSPWYWVGKVKYNETEDQSWENKADDLYWRGSTTGGFSRLGGWRHQHRQKLVEGLAVAPVDAKVLTNNGTADKPAWVEMPVVPSMLVDATNVSFSHIGQCDTGDCTAQKDFFKIEEYASREDGWAHKFLLDMDGNAFSGRFYAFLQSNSLPLKYAIAHEWHSERIMAWLHYVPLSLQGKEWWELLRWLRKEKDGREWAKKAAVAGQDWANKALRQVDMEVWFFRLLLEYGRVIDDDREKIGFEMA</sequence>
<dbReference type="AlphaFoldDB" id="A0A2C5WXK6"/>
<dbReference type="InterPro" id="IPR006598">
    <property type="entry name" value="CAP10"/>
</dbReference>
<dbReference type="PANTHER" id="PTHR12203:SF104">
    <property type="entry name" value="PROTEIN CAP1, PUTATIVE (AFU_ORTHOLOGUE AFUA_1G05595)-RELATED"/>
    <property type="match status" value="1"/>
</dbReference>
<evidence type="ECO:0000313" key="4">
    <source>
        <dbReference type="Proteomes" id="UP000222788"/>
    </source>
</evidence>
<comment type="caution">
    <text evidence="3">The sequence shown here is derived from an EMBL/GenBank/DDBJ whole genome shotgun (WGS) entry which is preliminary data.</text>
</comment>
<organism evidence="3 4">
    <name type="scientific">Ceratocystis fimbriata CBS 114723</name>
    <dbReference type="NCBI Taxonomy" id="1035309"/>
    <lineage>
        <taxon>Eukaryota</taxon>
        <taxon>Fungi</taxon>
        <taxon>Dikarya</taxon>
        <taxon>Ascomycota</taxon>
        <taxon>Pezizomycotina</taxon>
        <taxon>Sordariomycetes</taxon>
        <taxon>Hypocreomycetidae</taxon>
        <taxon>Microascales</taxon>
        <taxon>Ceratocystidaceae</taxon>
        <taxon>Ceratocystis</taxon>
    </lineage>
</organism>
<gene>
    <name evidence="3" type="primary">CXT1_1</name>
    <name evidence="3" type="ORF">CFIMG_007373RA00001</name>
</gene>
<dbReference type="EMBL" id="APWK03000121">
    <property type="protein sequence ID" value="PHH50616.1"/>
    <property type="molecule type" value="Genomic_DNA"/>
</dbReference>